<feature type="compositionally biased region" description="Basic and acidic residues" evidence="1">
    <location>
        <begin position="20"/>
        <end position="30"/>
    </location>
</feature>
<dbReference type="Proteomes" id="UP000010931">
    <property type="component" value="Unassembled WGS sequence"/>
</dbReference>
<feature type="non-terminal residue" evidence="2">
    <location>
        <position position="37"/>
    </location>
</feature>
<name>L7FAP7_STRT8</name>
<dbReference type="AlphaFoldDB" id="L7FAP7"/>
<gene>
    <name evidence="2" type="ORF">STRTUCAR8_03909</name>
</gene>
<sequence length="37" mass="3856">MIIGNDFYDPAAGGSLARPAFEDERFRREGGSGGAAP</sequence>
<evidence type="ECO:0000313" key="3">
    <source>
        <dbReference type="Proteomes" id="UP000010931"/>
    </source>
</evidence>
<proteinExistence type="predicted"/>
<evidence type="ECO:0000313" key="2">
    <source>
        <dbReference type="EMBL" id="ELP68643.1"/>
    </source>
</evidence>
<comment type="caution">
    <text evidence="2">The sequence shown here is derived from an EMBL/GenBank/DDBJ whole genome shotgun (WGS) entry which is preliminary data.</text>
</comment>
<feature type="region of interest" description="Disordered" evidence="1">
    <location>
        <begin position="1"/>
        <end position="37"/>
    </location>
</feature>
<evidence type="ECO:0000256" key="1">
    <source>
        <dbReference type="SAM" id="MobiDB-lite"/>
    </source>
</evidence>
<accession>L7FAP7</accession>
<protein>
    <submittedName>
        <fullName evidence="2">Uncharacterized protein</fullName>
    </submittedName>
</protein>
<dbReference type="EMBL" id="AEJB01000207">
    <property type="protein sequence ID" value="ELP68643.1"/>
    <property type="molecule type" value="Genomic_DNA"/>
</dbReference>
<keyword evidence="3" id="KW-1185">Reference proteome</keyword>
<organism evidence="2 3">
    <name type="scientific">Streptomyces turgidiscabies (strain Car8)</name>
    <dbReference type="NCBI Taxonomy" id="698760"/>
    <lineage>
        <taxon>Bacteria</taxon>
        <taxon>Bacillati</taxon>
        <taxon>Actinomycetota</taxon>
        <taxon>Actinomycetes</taxon>
        <taxon>Kitasatosporales</taxon>
        <taxon>Streptomycetaceae</taxon>
        <taxon>Streptomyces</taxon>
    </lineage>
</organism>
<reference evidence="2 3" key="1">
    <citation type="journal article" date="2011" name="Plasmid">
        <title>Streptomyces turgidiscabies Car8 contains a modular pathogenicity island that shares virulence genes with other actinobacterial plant pathogens.</title>
        <authorList>
            <person name="Huguet-Tapia J.C."/>
            <person name="Badger J.H."/>
            <person name="Loria R."/>
            <person name="Pettis G.S."/>
        </authorList>
    </citation>
    <scope>NUCLEOTIDE SEQUENCE [LARGE SCALE GENOMIC DNA]</scope>
    <source>
        <strain evidence="2 3">Car8</strain>
    </source>
</reference>